<dbReference type="EMBL" id="CVRI01000046">
    <property type="protein sequence ID" value="CRK97050.1"/>
    <property type="molecule type" value="Genomic_DNA"/>
</dbReference>
<dbReference type="AlphaFoldDB" id="A0A1J1IBD8"/>
<dbReference type="PROSITE" id="PS51257">
    <property type="entry name" value="PROKAR_LIPOPROTEIN"/>
    <property type="match status" value="1"/>
</dbReference>
<feature type="signal peptide" evidence="2">
    <location>
        <begin position="1"/>
        <end position="20"/>
    </location>
</feature>
<organism evidence="3 4">
    <name type="scientific">Clunio marinus</name>
    <dbReference type="NCBI Taxonomy" id="568069"/>
    <lineage>
        <taxon>Eukaryota</taxon>
        <taxon>Metazoa</taxon>
        <taxon>Ecdysozoa</taxon>
        <taxon>Arthropoda</taxon>
        <taxon>Hexapoda</taxon>
        <taxon>Insecta</taxon>
        <taxon>Pterygota</taxon>
        <taxon>Neoptera</taxon>
        <taxon>Endopterygota</taxon>
        <taxon>Diptera</taxon>
        <taxon>Nematocera</taxon>
        <taxon>Chironomoidea</taxon>
        <taxon>Chironomidae</taxon>
        <taxon>Clunio</taxon>
    </lineage>
</organism>
<evidence type="ECO:0000256" key="2">
    <source>
        <dbReference type="SAM" id="SignalP"/>
    </source>
</evidence>
<keyword evidence="4" id="KW-1185">Reference proteome</keyword>
<sequence length="233" mass="24149">MKLFLRTFLCAIALVGCSQALFFSHGQSRTYSLTASSTAGAASSASSAGNSNSRRGVHDMLGHVLNTKIQLLSVLRDSISRNKTMSQSSGSGLASLLSHPGVSKLISGIVSPLLSGAFAGGSSSKPLSSSSNSIDLDFDDLDKVDGPGVSVSNGDDSTSSFFDAGEDGTSSLGSDEPSFSVISDDKVSALDDSDEPSFATFSDDKVSAFDDSFSKDEMPSGYSYLPPSKRNSY</sequence>
<feature type="chain" id="PRO_5012136525" evidence="2">
    <location>
        <begin position="21"/>
        <end position="233"/>
    </location>
</feature>
<evidence type="ECO:0000313" key="4">
    <source>
        <dbReference type="Proteomes" id="UP000183832"/>
    </source>
</evidence>
<evidence type="ECO:0000256" key="1">
    <source>
        <dbReference type="SAM" id="MobiDB-lite"/>
    </source>
</evidence>
<name>A0A1J1IBD8_9DIPT</name>
<feature type="region of interest" description="Disordered" evidence="1">
    <location>
        <begin position="145"/>
        <end position="233"/>
    </location>
</feature>
<dbReference type="Proteomes" id="UP000183832">
    <property type="component" value="Unassembled WGS sequence"/>
</dbReference>
<accession>A0A1J1IBD8</accession>
<feature type="compositionally biased region" description="Polar residues" evidence="1">
    <location>
        <begin position="150"/>
        <end position="161"/>
    </location>
</feature>
<feature type="compositionally biased region" description="Basic and acidic residues" evidence="1">
    <location>
        <begin position="202"/>
        <end position="218"/>
    </location>
</feature>
<evidence type="ECO:0000313" key="3">
    <source>
        <dbReference type="EMBL" id="CRK97050.1"/>
    </source>
</evidence>
<proteinExistence type="predicted"/>
<gene>
    <name evidence="3" type="ORF">CLUMA_CG010445</name>
</gene>
<keyword evidence="2" id="KW-0732">Signal</keyword>
<reference evidence="3 4" key="1">
    <citation type="submission" date="2015-04" db="EMBL/GenBank/DDBJ databases">
        <authorList>
            <person name="Syromyatnikov M.Y."/>
            <person name="Popov V.N."/>
        </authorList>
    </citation>
    <scope>NUCLEOTIDE SEQUENCE [LARGE SCALE GENOMIC DNA]</scope>
</reference>
<protein>
    <submittedName>
        <fullName evidence="3">CLUMA_CG010445, isoform A</fullName>
    </submittedName>
</protein>